<dbReference type="EC" id="4.2.2.n1" evidence="2"/>
<keyword evidence="3" id="KW-0456">Lyase</keyword>
<evidence type="ECO:0000256" key="1">
    <source>
        <dbReference type="ARBA" id="ARBA00001420"/>
    </source>
</evidence>
<name>A0A7Z7HQ01_9PROT</name>
<evidence type="ECO:0000256" key="3">
    <source>
        <dbReference type="ARBA" id="ARBA00023239"/>
    </source>
</evidence>
<dbReference type="Pfam" id="PF06725">
    <property type="entry name" value="3D"/>
    <property type="match status" value="1"/>
</dbReference>
<keyword evidence="4" id="KW-0961">Cell wall biogenesis/degradation</keyword>
<dbReference type="PIRSF" id="PIRSF019422">
    <property type="entry name" value="MltA"/>
    <property type="match status" value="1"/>
</dbReference>
<dbReference type="RefSeq" id="WP_154716057.1">
    <property type="nucleotide sequence ID" value="NZ_LT837803.1"/>
</dbReference>
<dbReference type="Proteomes" id="UP000242886">
    <property type="component" value="Chromosome SDENCHOL"/>
</dbReference>
<organism evidence="7 8">
    <name type="scientific">Sterolibacterium denitrificans</name>
    <dbReference type="NCBI Taxonomy" id="157592"/>
    <lineage>
        <taxon>Bacteria</taxon>
        <taxon>Pseudomonadati</taxon>
        <taxon>Pseudomonadota</taxon>
        <taxon>Betaproteobacteria</taxon>
        <taxon>Nitrosomonadales</taxon>
        <taxon>Sterolibacteriaceae</taxon>
        <taxon>Sterolibacterium</taxon>
    </lineage>
</organism>
<dbReference type="PANTHER" id="PTHR30124:SF0">
    <property type="entry name" value="MEMBRANE-BOUND LYTIC MUREIN TRANSGLYCOSYLASE A"/>
    <property type="match status" value="1"/>
</dbReference>
<protein>
    <recommendedName>
        <fullName evidence="2">peptidoglycan lytic exotransglycosylase</fullName>
        <ecNumber evidence="2">4.2.2.n1</ecNumber>
    </recommendedName>
    <alternativeName>
        <fullName evidence="5">Murein hydrolase A</fullName>
    </alternativeName>
</protein>
<gene>
    <name evidence="7" type="ORF">SDENCHOL_10679</name>
</gene>
<dbReference type="PANTHER" id="PTHR30124">
    <property type="entry name" value="MEMBRANE-BOUND LYTIC MUREIN TRANSGLYCOSYLASE A"/>
    <property type="match status" value="1"/>
</dbReference>
<evidence type="ECO:0000313" key="7">
    <source>
        <dbReference type="EMBL" id="SMB22745.1"/>
    </source>
</evidence>
<dbReference type="AlphaFoldDB" id="A0A7Z7HQ01"/>
<dbReference type="SMART" id="SM00925">
    <property type="entry name" value="MltA"/>
    <property type="match status" value="1"/>
</dbReference>
<dbReference type="Pfam" id="PF03562">
    <property type="entry name" value="MltA"/>
    <property type="match status" value="1"/>
</dbReference>
<dbReference type="InterPro" id="IPR036908">
    <property type="entry name" value="RlpA-like_sf"/>
</dbReference>
<feature type="domain" description="Lytic transglycosylase MltA" evidence="6">
    <location>
        <begin position="153"/>
        <end position="313"/>
    </location>
</feature>
<dbReference type="GO" id="GO:0009254">
    <property type="term" value="P:peptidoglycan turnover"/>
    <property type="evidence" value="ECO:0007669"/>
    <property type="project" value="InterPro"/>
</dbReference>
<dbReference type="GO" id="GO:0008933">
    <property type="term" value="F:peptidoglycan lytic transglycosylase activity"/>
    <property type="evidence" value="ECO:0007669"/>
    <property type="project" value="TreeGrafter"/>
</dbReference>
<dbReference type="InterPro" id="IPR010611">
    <property type="entry name" value="3D_dom"/>
</dbReference>
<dbReference type="CDD" id="cd14485">
    <property type="entry name" value="mltA_like_LT_A"/>
    <property type="match status" value="1"/>
</dbReference>
<evidence type="ECO:0000256" key="2">
    <source>
        <dbReference type="ARBA" id="ARBA00012587"/>
    </source>
</evidence>
<dbReference type="EMBL" id="LT837803">
    <property type="protein sequence ID" value="SMB22745.1"/>
    <property type="molecule type" value="Genomic_DNA"/>
</dbReference>
<accession>A0A7Z7HQ01</accession>
<dbReference type="GO" id="GO:0071555">
    <property type="term" value="P:cell wall organization"/>
    <property type="evidence" value="ECO:0007669"/>
    <property type="project" value="UniProtKB-KW"/>
</dbReference>
<sequence>MSPRPSRLLVVAALSFTLLLAGCALRPELREGESAASVSHAAPCPVCEVCPVCKPTIVEPPPAAPPFAAARWDELPNWPGSDGLGPSFQAFLASCQRLTREPAWQAACAAAGQLDGRDEATLRAWFEAHLQPWQLVNPDGSRSGLITGYYEPLLKASRVRKAAYRYPIYAVPDDLIEVDLAGLYPELRHMRLRGRLEGNRLVPYWSRAEWEQRQEKQRDNRAKALVWADDAIDVFFLQIQGSGQVQLDDGSRIRVGYANQNGHPYRSIGRWLLDQGELKPGQASMQGIRNWVKNNPARAQELLDTNPSYVFFRELPVVGDGPPGAMGLALTPERSIAIDPRITPLGVPVWLDTTYPNSEQPLTRLMVAQDTGGAIRGPVRADFYWGSGQAAGAQAGKMSQQGRMWVLLPNGMMPPASAPTR</sequence>
<comment type="catalytic activity">
    <reaction evidence="1">
        <text>Exolytic cleavage of the (1-&gt;4)-beta-glycosidic linkage between N-acetylmuramic acid (MurNAc) and N-acetylglucosamine (GlcNAc) residues in peptidoglycan, from either the reducing or the non-reducing ends of the peptidoglycan chains, with concomitant formation of a 1,6-anhydrobond in the MurNAc residue.</text>
        <dbReference type="EC" id="4.2.2.n1"/>
    </reaction>
</comment>
<evidence type="ECO:0000313" key="8">
    <source>
        <dbReference type="Proteomes" id="UP000242886"/>
    </source>
</evidence>
<dbReference type="GO" id="GO:0019867">
    <property type="term" value="C:outer membrane"/>
    <property type="evidence" value="ECO:0007669"/>
    <property type="project" value="InterPro"/>
</dbReference>
<keyword evidence="8" id="KW-1185">Reference proteome</keyword>
<dbReference type="CDD" id="cd14668">
    <property type="entry name" value="mlta_B"/>
    <property type="match status" value="1"/>
</dbReference>
<dbReference type="Gene3D" id="2.40.240.50">
    <property type="entry name" value="Barwin-like endoglucanases"/>
    <property type="match status" value="1"/>
</dbReference>
<evidence type="ECO:0000256" key="5">
    <source>
        <dbReference type="ARBA" id="ARBA00030918"/>
    </source>
</evidence>
<dbReference type="GO" id="GO:0009253">
    <property type="term" value="P:peptidoglycan catabolic process"/>
    <property type="evidence" value="ECO:0007669"/>
    <property type="project" value="TreeGrafter"/>
</dbReference>
<dbReference type="InterPro" id="IPR026044">
    <property type="entry name" value="MltA"/>
</dbReference>
<evidence type="ECO:0000256" key="4">
    <source>
        <dbReference type="ARBA" id="ARBA00023316"/>
    </source>
</evidence>
<dbReference type="Gene3D" id="2.40.40.10">
    <property type="entry name" value="RlpA-like domain"/>
    <property type="match status" value="1"/>
</dbReference>
<dbReference type="PROSITE" id="PS51257">
    <property type="entry name" value="PROKAR_LIPOPROTEIN"/>
    <property type="match status" value="1"/>
</dbReference>
<dbReference type="GO" id="GO:0004553">
    <property type="term" value="F:hydrolase activity, hydrolyzing O-glycosyl compounds"/>
    <property type="evidence" value="ECO:0007669"/>
    <property type="project" value="InterPro"/>
</dbReference>
<proteinExistence type="predicted"/>
<dbReference type="SUPFAM" id="SSF50685">
    <property type="entry name" value="Barwin-like endoglucanases"/>
    <property type="match status" value="1"/>
</dbReference>
<dbReference type="InterPro" id="IPR005300">
    <property type="entry name" value="MltA_B"/>
</dbReference>
<evidence type="ECO:0000259" key="6">
    <source>
        <dbReference type="SMART" id="SM00925"/>
    </source>
</evidence>
<reference evidence="7" key="1">
    <citation type="submission" date="2017-03" db="EMBL/GenBank/DDBJ databases">
        <authorList>
            <consortium name="AG Boll"/>
        </authorList>
    </citation>
    <scope>NUCLEOTIDE SEQUENCE [LARGE SCALE GENOMIC DNA]</scope>
    <source>
        <strain evidence="7">Chol</strain>
    </source>
</reference>